<accession>A0A1C3NH49</accession>
<evidence type="ECO:0000313" key="2">
    <source>
        <dbReference type="Proteomes" id="UP000092503"/>
    </source>
</evidence>
<evidence type="ECO:0000313" key="1">
    <source>
        <dbReference type="EMBL" id="SBV49674.1"/>
    </source>
</evidence>
<dbReference type="Proteomes" id="UP000092503">
    <property type="component" value="Unassembled WGS sequence"/>
</dbReference>
<dbReference type="EMBL" id="FLTX01000006">
    <property type="protein sequence ID" value="SBV49674.1"/>
    <property type="molecule type" value="Genomic_DNA"/>
</dbReference>
<sequence length="61" mass="7284">MLHHLLTHASWVLLAALEDEEYLEQKERMHELMRKLPGVIDLFAYDVSNDRELKDFFNQLA</sequence>
<organism evidence="1 2">
    <name type="scientific">Xanthomonas bromi</name>
    <dbReference type="NCBI Taxonomy" id="56449"/>
    <lineage>
        <taxon>Bacteria</taxon>
        <taxon>Pseudomonadati</taxon>
        <taxon>Pseudomonadota</taxon>
        <taxon>Gammaproteobacteria</taxon>
        <taxon>Lysobacterales</taxon>
        <taxon>Lysobacteraceae</taxon>
        <taxon>Xanthomonas</taxon>
    </lineage>
</organism>
<reference evidence="1 2" key="1">
    <citation type="submission" date="2016-06" db="EMBL/GenBank/DDBJ databases">
        <authorList>
            <person name="Kjaerup R.B."/>
            <person name="Dalgaard T.S."/>
            <person name="Juul-Madsen H.R."/>
        </authorList>
    </citation>
    <scope>NUCLEOTIDE SEQUENCE [LARGE SCALE GENOMIC DNA]</scope>
    <source>
        <strain evidence="1">LMG947</strain>
    </source>
</reference>
<dbReference type="AlphaFoldDB" id="A0A1C3NH49"/>
<proteinExistence type="predicted"/>
<gene>
    <name evidence="1" type="ORF">XBLMG947_0446</name>
</gene>
<name>A0A1C3NH49_9XANT</name>
<protein>
    <submittedName>
        <fullName evidence="1">Uncharacterized protein</fullName>
    </submittedName>
</protein>